<gene>
    <name evidence="2" type="ORF">GLOTRDRAFT_42330</name>
</gene>
<organism evidence="2 3">
    <name type="scientific">Gloeophyllum trabeum (strain ATCC 11539 / FP-39264 / Madison 617)</name>
    <name type="common">Brown rot fungus</name>
    <dbReference type="NCBI Taxonomy" id="670483"/>
    <lineage>
        <taxon>Eukaryota</taxon>
        <taxon>Fungi</taxon>
        <taxon>Dikarya</taxon>
        <taxon>Basidiomycota</taxon>
        <taxon>Agaricomycotina</taxon>
        <taxon>Agaricomycetes</taxon>
        <taxon>Gloeophyllales</taxon>
        <taxon>Gloeophyllaceae</taxon>
        <taxon>Gloeophyllum</taxon>
    </lineage>
</organism>
<protein>
    <recommendedName>
        <fullName evidence="1">T6SS Phospholipase effector Tle1-like catalytic domain-containing protein</fullName>
    </recommendedName>
</protein>
<dbReference type="Pfam" id="PF09994">
    <property type="entry name" value="T6SS_Tle1-like_cat"/>
    <property type="match status" value="1"/>
</dbReference>
<dbReference type="OMA" id="FLCSNYM"/>
<dbReference type="KEGG" id="gtr:GLOTRDRAFT_42330"/>
<dbReference type="RefSeq" id="XP_007866134.1">
    <property type="nucleotide sequence ID" value="XM_007867943.1"/>
</dbReference>
<dbReference type="PANTHER" id="PTHR33840:SF2">
    <property type="entry name" value="TLE1 PHOSPHOLIPASE DOMAIN-CONTAINING PROTEIN"/>
    <property type="match status" value="1"/>
</dbReference>
<dbReference type="HOGENOM" id="CLU_005049_2_0_1"/>
<dbReference type="Proteomes" id="UP000030669">
    <property type="component" value="Unassembled WGS sequence"/>
</dbReference>
<name>S7Q726_GLOTA</name>
<dbReference type="GeneID" id="19306121"/>
<feature type="non-terminal residue" evidence="2">
    <location>
        <position position="1"/>
    </location>
</feature>
<sequence>RKLVVALDGTGNKFGIKYSNVVDLYGRIMKSDDQRTYYNSGVGTYANASRMLPWRLVQQAVDSAIDLAVARNFETMILAAYRWLTENYMPGNRIFLFGFSRGAYQVRVLAAMIKCVGLLARGNQEQIPFAYELYVSNFHPQTHHILYCSDQYRCEIFRGKFSHEVSVHFMGLWDTVSSVGITRGKGLPLVDDTGHICYVRHALALDERRVKFVPEHFYRSKASMKPSEVG</sequence>
<reference evidence="2 3" key="1">
    <citation type="journal article" date="2012" name="Science">
        <title>The Paleozoic origin of enzymatic lignin decomposition reconstructed from 31 fungal genomes.</title>
        <authorList>
            <person name="Floudas D."/>
            <person name="Binder M."/>
            <person name="Riley R."/>
            <person name="Barry K."/>
            <person name="Blanchette R.A."/>
            <person name="Henrissat B."/>
            <person name="Martinez A.T."/>
            <person name="Otillar R."/>
            <person name="Spatafora J.W."/>
            <person name="Yadav J.S."/>
            <person name="Aerts A."/>
            <person name="Benoit I."/>
            <person name="Boyd A."/>
            <person name="Carlson A."/>
            <person name="Copeland A."/>
            <person name="Coutinho P.M."/>
            <person name="de Vries R.P."/>
            <person name="Ferreira P."/>
            <person name="Findley K."/>
            <person name="Foster B."/>
            <person name="Gaskell J."/>
            <person name="Glotzer D."/>
            <person name="Gorecki P."/>
            <person name="Heitman J."/>
            <person name="Hesse C."/>
            <person name="Hori C."/>
            <person name="Igarashi K."/>
            <person name="Jurgens J.A."/>
            <person name="Kallen N."/>
            <person name="Kersten P."/>
            <person name="Kohler A."/>
            <person name="Kuees U."/>
            <person name="Kumar T.K.A."/>
            <person name="Kuo A."/>
            <person name="LaButti K."/>
            <person name="Larrondo L.F."/>
            <person name="Lindquist E."/>
            <person name="Ling A."/>
            <person name="Lombard V."/>
            <person name="Lucas S."/>
            <person name="Lundell T."/>
            <person name="Martin R."/>
            <person name="McLaughlin D.J."/>
            <person name="Morgenstern I."/>
            <person name="Morin E."/>
            <person name="Murat C."/>
            <person name="Nagy L.G."/>
            <person name="Nolan M."/>
            <person name="Ohm R.A."/>
            <person name="Patyshakuliyeva A."/>
            <person name="Rokas A."/>
            <person name="Ruiz-Duenas F.J."/>
            <person name="Sabat G."/>
            <person name="Salamov A."/>
            <person name="Samejima M."/>
            <person name="Schmutz J."/>
            <person name="Slot J.C."/>
            <person name="St John F."/>
            <person name="Stenlid J."/>
            <person name="Sun H."/>
            <person name="Sun S."/>
            <person name="Syed K."/>
            <person name="Tsang A."/>
            <person name="Wiebenga A."/>
            <person name="Young D."/>
            <person name="Pisabarro A."/>
            <person name="Eastwood D.C."/>
            <person name="Martin F."/>
            <person name="Cullen D."/>
            <person name="Grigoriev I.V."/>
            <person name="Hibbett D.S."/>
        </authorList>
    </citation>
    <scope>NUCLEOTIDE SEQUENCE [LARGE SCALE GENOMIC DNA]</scope>
    <source>
        <strain evidence="2 3">ATCC 11539</strain>
    </source>
</reference>
<dbReference type="SUPFAM" id="SSF53474">
    <property type="entry name" value="alpha/beta-Hydrolases"/>
    <property type="match status" value="2"/>
</dbReference>
<dbReference type="PANTHER" id="PTHR33840">
    <property type="match status" value="1"/>
</dbReference>
<dbReference type="InterPro" id="IPR018712">
    <property type="entry name" value="Tle1-like_cat"/>
</dbReference>
<dbReference type="OrthoDB" id="2794527at2759"/>
<proteinExistence type="predicted"/>
<evidence type="ECO:0000313" key="2">
    <source>
        <dbReference type="EMBL" id="EPQ55322.1"/>
    </source>
</evidence>
<dbReference type="eggNOG" id="ENOG502QVC6">
    <property type="taxonomic scope" value="Eukaryota"/>
</dbReference>
<evidence type="ECO:0000313" key="3">
    <source>
        <dbReference type="Proteomes" id="UP000030669"/>
    </source>
</evidence>
<evidence type="ECO:0000259" key="1">
    <source>
        <dbReference type="Pfam" id="PF09994"/>
    </source>
</evidence>
<dbReference type="AlphaFoldDB" id="S7Q726"/>
<dbReference type="InterPro" id="IPR029058">
    <property type="entry name" value="AB_hydrolase_fold"/>
</dbReference>
<dbReference type="EMBL" id="KB469302">
    <property type="protein sequence ID" value="EPQ55322.1"/>
    <property type="molecule type" value="Genomic_DNA"/>
</dbReference>
<feature type="domain" description="T6SS Phospholipase effector Tle1-like catalytic" evidence="1">
    <location>
        <begin position="1"/>
        <end position="223"/>
    </location>
</feature>
<keyword evidence="3" id="KW-1185">Reference proteome</keyword>
<accession>S7Q726</accession>